<accession>A0A2M3ZN33</accession>
<proteinExistence type="predicted"/>
<feature type="signal peptide" evidence="1">
    <location>
        <begin position="1"/>
        <end position="20"/>
    </location>
</feature>
<evidence type="ECO:0000256" key="1">
    <source>
        <dbReference type="SAM" id="SignalP"/>
    </source>
</evidence>
<sequence>MVVVDRLSLAFSLSFSLSLSFDLATLPNFNRRVHAAGYDVRMGFMHIQGCTKVRMSIECLHATLVA</sequence>
<dbReference type="EMBL" id="GGFM01009195">
    <property type="protein sequence ID" value="MBW29946.1"/>
    <property type="molecule type" value="Transcribed_RNA"/>
</dbReference>
<protein>
    <submittedName>
        <fullName evidence="2">Putative secreted peptide</fullName>
    </submittedName>
</protein>
<dbReference type="AlphaFoldDB" id="A0A2M3ZN33"/>
<name>A0A2M3ZN33_9DIPT</name>
<reference evidence="2" key="1">
    <citation type="submission" date="2018-01" db="EMBL/GenBank/DDBJ databases">
        <title>An insight into the sialome of Amazonian anophelines.</title>
        <authorList>
            <person name="Ribeiro J.M."/>
            <person name="Scarpassa V."/>
            <person name="Calvo E."/>
        </authorList>
    </citation>
    <scope>NUCLEOTIDE SEQUENCE</scope>
    <source>
        <tissue evidence="2">Salivary glands</tissue>
    </source>
</reference>
<evidence type="ECO:0000313" key="2">
    <source>
        <dbReference type="EMBL" id="MBW29946.1"/>
    </source>
</evidence>
<organism evidence="2">
    <name type="scientific">Anopheles braziliensis</name>
    <dbReference type="NCBI Taxonomy" id="58242"/>
    <lineage>
        <taxon>Eukaryota</taxon>
        <taxon>Metazoa</taxon>
        <taxon>Ecdysozoa</taxon>
        <taxon>Arthropoda</taxon>
        <taxon>Hexapoda</taxon>
        <taxon>Insecta</taxon>
        <taxon>Pterygota</taxon>
        <taxon>Neoptera</taxon>
        <taxon>Endopterygota</taxon>
        <taxon>Diptera</taxon>
        <taxon>Nematocera</taxon>
        <taxon>Culicoidea</taxon>
        <taxon>Culicidae</taxon>
        <taxon>Anophelinae</taxon>
        <taxon>Anopheles</taxon>
    </lineage>
</organism>
<keyword evidence="1" id="KW-0732">Signal</keyword>
<feature type="chain" id="PRO_5014895371" evidence="1">
    <location>
        <begin position="21"/>
        <end position="66"/>
    </location>
</feature>